<sequence>MSPHSTAGSAVLLGIAVVKTLILITGGVITYFAFRAYRRTDSRSLGALALGFGLITMGTFLAGVIADVIGMSLAVGVLTESVLVLAGFLVIAYSLYTR</sequence>
<evidence type="ECO:0000313" key="3">
    <source>
        <dbReference type="Proteomes" id="UP001500420"/>
    </source>
</evidence>
<evidence type="ECO:0000313" key="2">
    <source>
        <dbReference type="EMBL" id="GAA0677827.1"/>
    </source>
</evidence>
<feature type="transmembrane region" description="Helical" evidence="1">
    <location>
        <begin position="72"/>
        <end position="96"/>
    </location>
</feature>
<feature type="transmembrane region" description="Helical" evidence="1">
    <location>
        <begin position="46"/>
        <end position="66"/>
    </location>
</feature>
<dbReference type="EMBL" id="BAAADV010000007">
    <property type="protein sequence ID" value="GAA0677827.1"/>
    <property type="molecule type" value="Genomic_DNA"/>
</dbReference>
<dbReference type="Proteomes" id="UP001500420">
    <property type="component" value="Unassembled WGS sequence"/>
</dbReference>
<dbReference type="AlphaFoldDB" id="A0AAV3TCV3"/>
<keyword evidence="1" id="KW-1133">Transmembrane helix</keyword>
<keyword evidence="3" id="KW-1185">Reference proteome</keyword>
<feature type="transmembrane region" description="Helical" evidence="1">
    <location>
        <begin position="12"/>
        <end position="34"/>
    </location>
</feature>
<proteinExistence type="predicted"/>
<keyword evidence="1" id="KW-0812">Transmembrane</keyword>
<accession>A0AAV3TCV3</accession>
<dbReference type="Pfam" id="PF24365">
    <property type="entry name" value="DUF7521"/>
    <property type="match status" value="1"/>
</dbReference>
<reference evidence="2 3" key="1">
    <citation type="journal article" date="2019" name="Int. J. Syst. Evol. Microbiol.">
        <title>The Global Catalogue of Microorganisms (GCM) 10K type strain sequencing project: providing services to taxonomists for standard genome sequencing and annotation.</title>
        <authorList>
            <consortium name="The Broad Institute Genomics Platform"/>
            <consortium name="The Broad Institute Genome Sequencing Center for Infectious Disease"/>
            <person name="Wu L."/>
            <person name="Ma J."/>
        </authorList>
    </citation>
    <scope>NUCLEOTIDE SEQUENCE [LARGE SCALE GENOMIC DNA]</scope>
    <source>
        <strain evidence="2 3">JCM 16328</strain>
    </source>
</reference>
<dbReference type="InterPro" id="IPR055943">
    <property type="entry name" value="DUF7521"/>
</dbReference>
<protein>
    <recommendedName>
        <fullName evidence="4">YapH protein</fullName>
    </recommendedName>
</protein>
<evidence type="ECO:0000256" key="1">
    <source>
        <dbReference type="SAM" id="Phobius"/>
    </source>
</evidence>
<evidence type="ECO:0008006" key="4">
    <source>
        <dbReference type="Google" id="ProtNLM"/>
    </source>
</evidence>
<keyword evidence="1" id="KW-0472">Membrane</keyword>
<comment type="caution">
    <text evidence="2">The sequence shown here is derived from an EMBL/GenBank/DDBJ whole genome shotgun (WGS) entry which is preliminary data.</text>
</comment>
<name>A0AAV3TCV3_9EURY</name>
<organism evidence="2 3">
    <name type="scientific">Natronoarchaeum mannanilyticum</name>
    <dbReference type="NCBI Taxonomy" id="926360"/>
    <lineage>
        <taxon>Archaea</taxon>
        <taxon>Methanobacteriati</taxon>
        <taxon>Methanobacteriota</taxon>
        <taxon>Stenosarchaea group</taxon>
        <taxon>Halobacteria</taxon>
        <taxon>Halobacteriales</taxon>
        <taxon>Natronoarchaeaceae</taxon>
    </lineage>
</organism>
<dbReference type="RefSeq" id="WP_343774622.1">
    <property type="nucleotide sequence ID" value="NZ_BAAADV010000007.1"/>
</dbReference>
<gene>
    <name evidence="2" type="ORF">GCM10009020_27460</name>
</gene>